<organism evidence="1 2">
    <name type="scientific">Candolleomyces aberdarensis</name>
    <dbReference type="NCBI Taxonomy" id="2316362"/>
    <lineage>
        <taxon>Eukaryota</taxon>
        <taxon>Fungi</taxon>
        <taxon>Dikarya</taxon>
        <taxon>Basidiomycota</taxon>
        <taxon>Agaricomycotina</taxon>
        <taxon>Agaricomycetes</taxon>
        <taxon>Agaricomycetidae</taxon>
        <taxon>Agaricales</taxon>
        <taxon>Agaricineae</taxon>
        <taxon>Psathyrellaceae</taxon>
        <taxon>Candolleomyces</taxon>
    </lineage>
</organism>
<dbReference type="AlphaFoldDB" id="A0A4V1Q1M6"/>
<proteinExistence type="predicted"/>
<gene>
    <name evidence="1" type="ORF">EST38_g13736</name>
</gene>
<name>A0A4V1Q1M6_9AGAR</name>
<comment type="caution">
    <text evidence="1">The sequence shown here is derived from an EMBL/GenBank/DDBJ whole genome shotgun (WGS) entry which is preliminary data.</text>
</comment>
<dbReference type="STRING" id="2316362.A0A4V1Q1M6"/>
<evidence type="ECO:0000313" key="2">
    <source>
        <dbReference type="Proteomes" id="UP000290288"/>
    </source>
</evidence>
<sequence length="237" mass="26221">MFPLTTDYRTISAVRPALSSFAAQKIQQKFVHEAKNTTGPLGGLHVMSKNKGLGKGEWEDVGAITVHQVKELLQKHQPLSFAMLSAIATGRNPHTARRPPELVVTHSLSSLNFSQNNEARLLPLARGILSFAHSVPVDIMAYSCRVAEMPAYCTILDLVKGLGAQESTKLLELGRDTMKAGFLQFDNVQNYMRQWDHRIGRTNHLNKLNIGLAATYCELDGIDIASLDLEKNRKCAL</sequence>
<dbReference type="OrthoDB" id="3054009at2759"/>
<reference evidence="1 2" key="1">
    <citation type="submission" date="2019-01" db="EMBL/GenBank/DDBJ databases">
        <title>Draft genome sequence of Psathyrella aberdarensis IHI B618.</title>
        <authorList>
            <person name="Buettner E."/>
            <person name="Kellner H."/>
        </authorList>
    </citation>
    <scope>NUCLEOTIDE SEQUENCE [LARGE SCALE GENOMIC DNA]</scope>
    <source>
        <strain evidence="1 2">IHI B618</strain>
    </source>
</reference>
<keyword evidence="2" id="KW-1185">Reference proteome</keyword>
<protein>
    <submittedName>
        <fullName evidence="1">Uncharacterized protein</fullName>
    </submittedName>
</protein>
<dbReference type="Proteomes" id="UP000290288">
    <property type="component" value="Unassembled WGS sequence"/>
</dbReference>
<evidence type="ECO:0000313" key="1">
    <source>
        <dbReference type="EMBL" id="RXW12118.1"/>
    </source>
</evidence>
<dbReference type="EMBL" id="SDEE01001399">
    <property type="protein sequence ID" value="RXW12118.1"/>
    <property type="molecule type" value="Genomic_DNA"/>
</dbReference>
<accession>A0A4V1Q1M6</accession>